<keyword evidence="2" id="KW-1185">Reference proteome</keyword>
<evidence type="ECO:0008006" key="3">
    <source>
        <dbReference type="Google" id="ProtNLM"/>
    </source>
</evidence>
<evidence type="ECO:0000313" key="1">
    <source>
        <dbReference type="EMBL" id="OEJ65965.1"/>
    </source>
</evidence>
<protein>
    <recommendedName>
        <fullName evidence="3">Transposase DDE domain-containing protein</fullName>
    </recommendedName>
</protein>
<proteinExistence type="predicted"/>
<accession>A0A1E5Q625</accession>
<dbReference type="EMBL" id="MCGG01000042">
    <property type="protein sequence ID" value="OEJ65965.1"/>
    <property type="molecule type" value="Genomic_DNA"/>
</dbReference>
<comment type="caution">
    <text evidence="1">The sequence shown here is derived from an EMBL/GenBank/DDBJ whole genome shotgun (WGS) entry which is preliminary data.</text>
</comment>
<evidence type="ECO:0000313" key="2">
    <source>
        <dbReference type="Proteomes" id="UP000095347"/>
    </source>
</evidence>
<organism evidence="1 2">
    <name type="scientific">Magnetovibrio blakemorei</name>
    <dbReference type="NCBI Taxonomy" id="28181"/>
    <lineage>
        <taxon>Bacteria</taxon>
        <taxon>Pseudomonadati</taxon>
        <taxon>Pseudomonadota</taxon>
        <taxon>Alphaproteobacteria</taxon>
        <taxon>Rhodospirillales</taxon>
        <taxon>Magnetovibrionaceae</taxon>
        <taxon>Magnetovibrio</taxon>
    </lineage>
</organism>
<dbReference type="Proteomes" id="UP000095347">
    <property type="component" value="Unassembled WGS sequence"/>
</dbReference>
<gene>
    <name evidence="1" type="ORF">BEN30_13265</name>
</gene>
<reference evidence="2" key="1">
    <citation type="submission" date="2016-07" db="EMBL/GenBank/DDBJ databases">
        <authorList>
            <person name="Florea S."/>
            <person name="Webb J.S."/>
            <person name="Jaromczyk J."/>
            <person name="Schardl C.L."/>
        </authorList>
    </citation>
    <scope>NUCLEOTIDE SEQUENCE [LARGE SCALE GENOMIC DNA]</scope>
    <source>
        <strain evidence="2">MV-1</strain>
    </source>
</reference>
<name>A0A1E5Q625_9PROT</name>
<dbReference type="AlphaFoldDB" id="A0A1E5Q625"/>
<sequence length="97" mass="11121">MQTMAFVWFARGAVGLLQHLQMKALALLAKALEHRTLIRPGQAPQWAFLNFFVTWRRTSDYWRNARGFRRLRLGKGNWQGAGKNAIISIVQRAVLGL</sequence>